<dbReference type="Pfam" id="PF02260">
    <property type="entry name" value="FATC"/>
    <property type="match status" value="1"/>
</dbReference>
<dbReference type="SMART" id="SM00146">
    <property type="entry name" value="PI3Kc"/>
    <property type="match status" value="1"/>
</dbReference>
<evidence type="ECO:0000256" key="3">
    <source>
        <dbReference type="ARBA" id="ARBA00020288"/>
    </source>
</evidence>
<dbReference type="GO" id="GO:0006281">
    <property type="term" value="P:DNA repair"/>
    <property type="evidence" value="ECO:0007669"/>
    <property type="project" value="InterPro"/>
</dbReference>
<evidence type="ECO:0000256" key="10">
    <source>
        <dbReference type="SAM" id="Coils"/>
    </source>
</evidence>
<evidence type="ECO:0000256" key="8">
    <source>
        <dbReference type="ARBA" id="ARBA00031460"/>
    </source>
</evidence>
<keyword evidence="4" id="KW-0227">DNA damage</keyword>
<dbReference type="Gene3D" id="1.10.1070.11">
    <property type="entry name" value="Phosphatidylinositol 3-/4-kinase, catalytic domain"/>
    <property type="match status" value="1"/>
</dbReference>
<dbReference type="GO" id="GO:0004674">
    <property type="term" value="F:protein serine/threonine kinase activity"/>
    <property type="evidence" value="ECO:0007669"/>
    <property type="project" value="InterPro"/>
</dbReference>
<feature type="coiled-coil region" evidence="10">
    <location>
        <begin position="15"/>
        <end position="46"/>
    </location>
</feature>
<evidence type="ECO:0000256" key="6">
    <source>
        <dbReference type="ARBA" id="ARBA00030020"/>
    </source>
</evidence>
<evidence type="ECO:0000256" key="2">
    <source>
        <dbReference type="ARBA" id="ARBA00014619"/>
    </source>
</evidence>
<dbReference type="Proteomes" id="UP001211907">
    <property type="component" value="Unassembled WGS sequence"/>
</dbReference>
<evidence type="ECO:0000259" key="12">
    <source>
        <dbReference type="PROSITE" id="PS51190"/>
    </source>
</evidence>
<dbReference type="InterPro" id="IPR000403">
    <property type="entry name" value="PI3/4_kinase_cat_dom"/>
</dbReference>
<feature type="domain" description="PI3K/PI4K catalytic" evidence="11">
    <location>
        <begin position="111"/>
        <end position="412"/>
    </location>
</feature>
<dbReference type="InterPro" id="IPR003152">
    <property type="entry name" value="FATC_dom"/>
</dbReference>
<evidence type="ECO:0000256" key="4">
    <source>
        <dbReference type="ARBA" id="ARBA00022763"/>
    </source>
</evidence>
<dbReference type="GO" id="GO:0005634">
    <property type="term" value="C:nucleus"/>
    <property type="evidence" value="ECO:0007669"/>
    <property type="project" value="UniProtKB-SubCell"/>
</dbReference>
<dbReference type="EMBL" id="JADGJH010001123">
    <property type="protein sequence ID" value="KAJ3118392.1"/>
    <property type="molecule type" value="Genomic_DNA"/>
</dbReference>
<dbReference type="InterPro" id="IPR036940">
    <property type="entry name" value="PI3/4_kinase_cat_sf"/>
</dbReference>
<dbReference type="PROSITE" id="PS51190">
    <property type="entry name" value="FATC"/>
    <property type="match status" value="1"/>
</dbReference>
<evidence type="ECO:0000313" key="13">
    <source>
        <dbReference type="EMBL" id="KAJ3118392.1"/>
    </source>
</evidence>
<keyword evidence="5" id="KW-0539">Nucleus</keyword>
<evidence type="ECO:0000259" key="11">
    <source>
        <dbReference type="PROSITE" id="PS50290"/>
    </source>
</evidence>
<protein>
    <recommendedName>
        <fullName evidence="2">Serine/threonine-protein kinase TEL1</fullName>
    </recommendedName>
    <alternativeName>
        <fullName evidence="6">ATM homolog</fullName>
    </alternativeName>
    <alternativeName>
        <fullName evidence="8 9">DNA-damage checkpoint kinase TEL1</fullName>
    </alternativeName>
    <alternativeName>
        <fullName evidence="3">Serine/threonine-protein kinase tel1</fullName>
    </alternativeName>
    <alternativeName>
        <fullName evidence="7">Telomere length regulation protein 1</fullName>
    </alternativeName>
</protein>
<evidence type="ECO:0000256" key="1">
    <source>
        <dbReference type="ARBA" id="ARBA00004123"/>
    </source>
</evidence>
<dbReference type="SUPFAM" id="SSF56112">
    <property type="entry name" value="Protein kinase-like (PK-like)"/>
    <property type="match status" value="1"/>
</dbReference>
<evidence type="ECO:0000256" key="9">
    <source>
        <dbReference type="ARBA" id="ARBA00032467"/>
    </source>
</evidence>
<keyword evidence="10" id="KW-0175">Coiled coil</keyword>
<organism evidence="13 14">
    <name type="scientific">Physocladia obscura</name>
    <dbReference type="NCBI Taxonomy" id="109957"/>
    <lineage>
        <taxon>Eukaryota</taxon>
        <taxon>Fungi</taxon>
        <taxon>Fungi incertae sedis</taxon>
        <taxon>Chytridiomycota</taxon>
        <taxon>Chytridiomycota incertae sedis</taxon>
        <taxon>Chytridiomycetes</taxon>
        <taxon>Chytridiales</taxon>
        <taxon>Chytriomycetaceae</taxon>
        <taxon>Physocladia</taxon>
    </lineage>
</organism>
<dbReference type="PANTHER" id="PTHR37079">
    <property type="entry name" value="SERINE/THREONINE-PROTEIN KINASE ATM"/>
    <property type="match status" value="1"/>
</dbReference>
<gene>
    <name evidence="13" type="ORF">HK100_000616</name>
</gene>
<dbReference type="AlphaFoldDB" id="A0AAD5SYD1"/>
<keyword evidence="14" id="KW-1185">Reference proteome</keyword>
<dbReference type="PROSITE" id="PS50290">
    <property type="entry name" value="PI3_4_KINASE_3"/>
    <property type="match status" value="1"/>
</dbReference>
<evidence type="ECO:0000256" key="5">
    <source>
        <dbReference type="ARBA" id="ARBA00023242"/>
    </source>
</evidence>
<dbReference type="InterPro" id="IPR044107">
    <property type="entry name" value="PIKKc_ATM"/>
</dbReference>
<dbReference type="Pfam" id="PF00454">
    <property type="entry name" value="PI3_PI4_kinase"/>
    <property type="match status" value="1"/>
</dbReference>
<sequence>MIALKNGVDSNPAKMKALNTAAIELLNRLQNENSKVREIIINADNLSNAYIELALLNPPAKYRTSKSTIPIPIDKKSKLGRVFNLAIPILTTDQPVSTTYDHPSIVTIHKFQQEYYLVGGINAPKVIQCIGSDGNIYTQLVKGGSDDLRQDATLSNVFIIMNLLLKKNFETRTRNLKIETYKIIPLGQRAGVLEWVDHTIPFGEYLADAHNRYHKTDLSSLDARKKMMTEHEKDDSSPNSKDPAMWFHSRMLYTRSTGVISILGWVVGLGDRHPQNTLIDQNTGAIIQIDLGIAFDQGKLLSTPELVPFRLTRDVVDAMGSMGIEGGFRRCCEETLKVARKEANIIYTILDVFRYDPLYNWKGVQSRVRDGKNIEAERALVGVRKKLSDSLSIECQINELLICAMDKSNLSKMYPGW</sequence>
<accession>A0AAD5SYD1</accession>
<dbReference type="InterPro" id="IPR038980">
    <property type="entry name" value="ATM_plant"/>
</dbReference>
<evidence type="ECO:0000256" key="7">
    <source>
        <dbReference type="ARBA" id="ARBA00030222"/>
    </source>
</evidence>
<reference evidence="13" key="1">
    <citation type="submission" date="2020-05" db="EMBL/GenBank/DDBJ databases">
        <title>Phylogenomic resolution of chytrid fungi.</title>
        <authorList>
            <person name="Stajich J.E."/>
            <person name="Amses K."/>
            <person name="Simmons R."/>
            <person name="Seto K."/>
            <person name="Myers J."/>
            <person name="Bonds A."/>
            <person name="Quandt C.A."/>
            <person name="Barry K."/>
            <person name="Liu P."/>
            <person name="Grigoriev I."/>
            <person name="Longcore J.E."/>
            <person name="James T.Y."/>
        </authorList>
    </citation>
    <scope>NUCLEOTIDE SEQUENCE</scope>
    <source>
        <strain evidence="13">JEL0513</strain>
    </source>
</reference>
<proteinExistence type="predicted"/>
<dbReference type="InterPro" id="IPR011009">
    <property type="entry name" value="Kinase-like_dom_sf"/>
</dbReference>
<name>A0AAD5SYD1_9FUNG</name>
<comment type="subcellular location">
    <subcellularLocation>
        <location evidence="1">Nucleus</location>
    </subcellularLocation>
</comment>
<feature type="domain" description="FATC" evidence="12">
    <location>
        <begin position="389"/>
        <end position="417"/>
    </location>
</feature>
<dbReference type="PANTHER" id="PTHR37079:SF4">
    <property type="entry name" value="SERINE_THREONINE-PROTEIN KINASE ATM"/>
    <property type="match status" value="1"/>
</dbReference>
<comment type="caution">
    <text evidence="13">The sequence shown here is derived from an EMBL/GenBank/DDBJ whole genome shotgun (WGS) entry which is preliminary data.</text>
</comment>
<dbReference type="Gene3D" id="3.30.1010.10">
    <property type="entry name" value="Phosphatidylinositol 3-kinase Catalytic Subunit, Chain A, domain 4"/>
    <property type="match status" value="1"/>
</dbReference>
<evidence type="ECO:0000313" key="14">
    <source>
        <dbReference type="Proteomes" id="UP001211907"/>
    </source>
</evidence>
<dbReference type="CDD" id="cd05171">
    <property type="entry name" value="PIKKc_ATM"/>
    <property type="match status" value="1"/>
</dbReference>